<evidence type="ECO:0000256" key="9">
    <source>
        <dbReference type="ARBA" id="ARBA00047407"/>
    </source>
</evidence>
<comment type="subunit">
    <text evidence="2 10">Heterotrimer of A, B and C subunits.</text>
</comment>
<evidence type="ECO:0000313" key="13">
    <source>
        <dbReference type="Proteomes" id="UP000502699"/>
    </source>
</evidence>
<dbReference type="InterPro" id="IPR020556">
    <property type="entry name" value="Amidase_CS"/>
</dbReference>
<comment type="catalytic activity">
    <reaction evidence="9 10">
        <text>L-glutamyl-tRNA(Gln) + L-glutamine + ATP + H2O = L-glutaminyl-tRNA(Gln) + L-glutamate + ADP + phosphate + H(+)</text>
        <dbReference type="Rhea" id="RHEA:17521"/>
        <dbReference type="Rhea" id="RHEA-COMP:9681"/>
        <dbReference type="Rhea" id="RHEA-COMP:9684"/>
        <dbReference type="ChEBI" id="CHEBI:15377"/>
        <dbReference type="ChEBI" id="CHEBI:15378"/>
        <dbReference type="ChEBI" id="CHEBI:29985"/>
        <dbReference type="ChEBI" id="CHEBI:30616"/>
        <dbReference type="ChEBI" id="CHEBI:43474"/>
        <dbReference type="ChEBI" id="CHEBI:58359"/>
        <dbReference type="ChEBI" id="CHEBI:78520"/>
        <dbReference type="ChEBI" id="CHEBI:78521"/>
        <dbReference type="ChEBI" id="CHEBI:456216"/>
        <dbReference type="EC" id="6.3.5.7"/>
    </reaction>
</comment>
<proteinExistence type="inferred from homology"/>
<protein>
    <recommendedName>
        <fullName evidence="4 10">Glutamyl-tRNA(Gln) amidotransferase subunit A</fullName>
        <shortName evidence="10">Glu-ADT subunit A</shortName>
        <ecNumber evidence="3 10">6.3.5.7</ecNumber>
    </recommendedName>
</protein>
<dbReference type="EC" id="6.3.5.7" evidence="3 10"/>
<dbReference type="Proteomes" id="UP000502699">
    <property type="component" value="Chromosome"/>
</dbReference>
<evidence type="ECO:0000256" key="1">
    <source>
        <dbReference type="ARBA" id="ARBA00008069"/>
    </source>
</evidence>
<dbReference type="GO" id="GO:0016740">
    <property type="term" value="F:transferase activity"/>
    <property type="evidence" value="ECO:0007669"/>
    <property type="project" value="UniProtKB-KW"/>
</dbReference>
<dbReference type="GO" id="GO:0005524">
    <property type="term" value="F:ATP binding"/>
    <property type="evidence" value="ECO:0007669"/>
    <property type="project" value="UniProtKB-KW"/>
</dbReference>
<sequence>MQNKSIAQMAADLRLRLYSSVELTRHYLDRIARLDPVLNSFITVMAEQALADAARADQLLRSGDAGPLTGIPIAHKDIFCTQGFKTSCGSRMLDNFIAPYDATVVERLAAAGAVVLGKTNMDEFAMGSSNETSWYGPVKNPWDTSRVPGGSSGGSAAAVAARLCAAATGTDTGGSIRQPAAFCGITGIKPTYGRCSRWGMIAFASSLDQAGVMARSAADAACILDEMAGFDPRDSTCADVPVPDYVDALDDDLHGLHIGLPKEYFGSGLDPAIGDRVMEAVREYERLGAVIREISLPNSPSAVPAYYVIAPAECSSNLARFDGVRYGHRCTDPIDLEDLYTRSRAEGFGDEVKRRIMIGTYVLSAGYYDAYYLKAQRVRQLIAADFKHAFAEVDVIMGPSTPTTAFALGAKRDDPVAMYLNDIYTIPANLAGLPAISIPIEPLAGLPVGLQIIGDHFQEARLLNVAHRYQHLTHWHQATPAGFD</sequence>
<dbReference type="AlphaFoldDB" id="A0A6G7VAN7"/>
<dbReference type="PANTHER" id="PTHR11895:SF151">
    <property type="entry name" value="GLUTAMYL-TRNA(GLN) AMIDOTRANSFERASE SUBUNIT A"/>
    <property type="match status" value="1"/>
</dbReference>
<keyword evidence="7 10" id="KW-0067">ATP-binding</keyword>
<evidence type="ECO:0000256" key="3">
    <source>
        <dbReference type="ARBA" id="ARBA00012739"/>
    </source>
</evidence>
<dbReference type="KEGG" id="cjap:GWK36_01770"/>
<dbReference type="InterPro" id="IPR023631">
    <property type="entry name" value="Amidase_dom"/>
</dbReference>
<dbReference type="GO" id="GO:0050567">
    <property type="term" value="F:glutaminyl-tRNA synthase (glutamine-hydrolyzing) activity"/>
    <property type="evidence" value="ECO:0007669"/>
    <property type="project" value="UniProtKB-UniRule"/>
</dbReference>
<organism evidence="12 13">
    <name type="scientific">Caldichromatium japonicum</name>
    <dbReference type="NCBI Taxonomy" id="2699430"/>
    <lineage>
        <taxon>Bacteria</taxon>
        <taxon>Pseudomonadati</taxon>
        <taxon>Pseudomonadota</taxon>
        <taxon>Gammaproteobacteria</taxon>
        <taxon>Chromatiales</taxon>
        <taxon>Chromatiaceae</taxon>
        <taxon>Caldichromatium</taxon>
    </lineage>
</organism>
<dbReference type="GO" id="GO:0006412">
    <property type="term" value="P:translation"/>
    <property type="evidence" value="ECO:0007669"/>
    <property type="project" value="UniProtKB-UniRule"/>
</dbReference>
<dbReference type="GO" id="GO:0030956">
    <property type="term" value="C:glutamyl-tRNA(Gln) amidotransferase complex"/>
    <property type="evidence" value="ECO:0007669"/>
    <property type="project" value="InterPro"/>
</dbReference>
<dbReference type="RefSeq" id="WP_166269553.1">
    <property type="nucleotide sequence ID" value="NZ_CP048029.1"/>
</dbReference>
<evidence type="ECO:0000256" key="2">
    <source>
        <dbReference type="ARBA" id="ARBA00011123"/>
    </source>
</evidence>
<name>A0A6G7VAN7_9GAMM</name>
<evidence type="ECO:0000313" key="12">
    <source>
        <dbReference type="EMBL" id="QIK36935.1"/>
    </source>
</evidence>
<keyword evidence="6 10" id="KW-0547">Nucleotide-binding</keyword>
<dbReference type="Pfam" id="PF01425">
    <property type="entry name" value="Amidase"/>
    <property type="match status" value="1"/>
</dbReference>
<evidence type="ECO:0000256" key="7">
    <source>
        <dbReference type="ARBA" id="ARBA00022840"/>
    </source>
</evidence>
<dbReference type="Gene3D" id="3.90.1300.10">
    <property type="entry name" value="Amidase signature (AS) domain"/>
    <property type="match status" value="1"/>
</dbReference>
<comment type="function">
    <text evidence="10">Allows the formation of correctly charged Gln-tRNA(Gln) through the transamidation of misacylated Glu-tRNA(Gln) in organisms which lack glutaminyl-tRNA synthetase. The reaction takes place in the presence of glutamine and ATP through an activated gamma-phospho-Glu-tRNA(Gln).</text>
</comment>
<feature type="domain" description="Amidase" evidence="11">
    <location>
        <begin position="22"/>
        <end position="463"/>
    </location>
</feature>
<dbReference type="InterPro" id="IPR004412">
    <property type="entry name" value="GatA"/>
</dbReference>
<evidence type="ECO:0000256" key="4">
    <source>
        <dbReference type="ARBA" id="ARBA00014428"/>
    </source>
</evidence>
<keyword evidence="8 10" id="KW-0648">Protein biosynthesis</keyword>
<evidence type="ECO:0000259" key="11">
    <source>
        <dbReference type="Pfam" id="PF01425"/>
    </source>
</evidence>
<dbReference type="InterPro" id="IPR036928">
    <property type="entry name" value="AS_sf"/>
</dbReference>
<feature type="active site" description="Acyl-ester intermediate" evidence="10">
    <location>
        <position position="175"/>
    </location>
</feature>
<evidence type="ECO:0000256" key="8">
    <source>
        <dbReference type="ARBA" id="ARBA00022917"/>
    </source>
</evidence>
<accession>A0A6G7VAN7</accession>
<dbReference type="NCBIfam" id="TIGR00132">
    <property type="entry name" value="gatA"/>
    <property type="match status" value="1"/>
</dbReference>
<evidence type="ECO:0000256" key="5">
    <source>
        <dbReference type="ARBA" id="ARBA00022598"/>
    </source>
</evidence>
<feature type="active site" description="Charge relay system" evidence="10">
    <location>
        <position position="151"/>
    </location>
</feature>
<dbReference type="HAMAP" id="MF_00120">
    <property type="entry name" value="GatA"/>
    <property type="match status" value="1"/>
</dbReference>
<dbReference type="SUPFAM" id="SSF75304">
    <property type="entry name" value="Amidase signature (AS) enzymes"/>
    <property type="match status" value="1"/>
</dbReference>
<evidence type="ECO:0000256" key="10">
    <source>
        <dbReference type="HAMAP-Rule" id="MF_00120"/>
    </source>
</evidence>
<evidence type="ECO:0000256" key="6">
    <source>
        <dbReference type="ARBA" id="ARBA00022741"/>
    </source>
</evidence>
<feature type="active site" description="Charge relay system" evidence="10">
    <location>
        <position position="76"/>
    </location>
</feature>
<dbReference type="EMBL" id="CP048029">
    <property type="protein sequence ID" value="QIK36935.1"/>
    <property type="molecule type" value="Genomic_DNA"/>
</dbReference>
<dbReference type="PROSITE" id="PS00571">
    <property type="entry name" value="AMIDASES"/>
    <property type="match status" value="1"/>
</dbReference>
<comment type="similarity">
    <text evidence="1 10">Belongs to the amidase family. GatA subfamily.</text>
</comment>
<gene>
    <name evidence="10 12" type="primary">gatA</name>
    <name evidence="12" type="ORF">GWK36_01770</name>
</gene>
<keyword evidence="12" id="KW-0808">Transferase</keyword>
<keyword evidence="5 10" id="KW-0436">Ligase</keyword>
<reference evidence="13" key="1">
    <citation type="submission" date="2020-01" db="EMBL/GenBank/DDBJ databases">
        <title>Caldichromatium gen. nov., sp. nov., a thermophilic purple sulfur bacterium member of the family Chromatiaceae isolated from Nakabusa hot spring, Japan.</title>
        <authorList>
            <person name="Saini M.K."/>
            <person name="Hanada S."/>
            <person name="Tank M."/>
        </authorList>
    </citation>
    <scope>NUCLEOTIDE SEQUENCE [LARGE SCALE GENOMIC DNA]</scope>
    <source>
        <strain evidence="13">No.7</strain>
    </source>
</reference>
<keyword evidence="13" id="KW-1185">Reference proteome</keyword>
<dbReference type="PANTHER" id="PTHR11895">
    <property type="entry name" value="TRANSAMIDASE"/>
    <property type="match status" value="1"/>
</dbReference>
<dbReference type="InterPro" id="IPR000120">
    <property type="entry name" value="Amidase"/>
</dbReference>